<feature type="region of interest" description="Disordered" evidence="1">
    <location>
        <begin position="1"/>
        <end position="29"/>
    </location>
</feature>
<organism evidence="2 3">
    <name type="scientific">Chondrus crispus</name>
    <name type="common">Carrageen Irish moss</name>
    <name type="synonym">Polymorpha crispa</name>
    <dbReference type="NCBI Taxonomy" id="2769"/>
    <lineage>
        <taxon>Eukaryota</taxon>
        <taxon>Rhodophyta</taxon>
        <taxon>Florideophyceae</taxon>
        <taxon>Rhodymeniophycidae</taxon>
        <taxon>Gigartinales</taxon>
        <taxon>Gigartinaceae</taxon>
        <taxon>Chondrus</taxon>
    </lineage>
</organism>
<evidence type="ECO:0000313" key="3">
    <source>
        <dbReference type="Proteomes" id="UP000012073"/>
    </source>
</evidence>
<gene>
    <name evidence="2" type="ORF">CHC_T00001421001</name>
</gene>
<proteinExistence type="predicted"/>
<feature type="compositionally biased region" description="Low complexity" evidence="1">
    <location>
        <begin position="12"/>
        <end position="26"/>
    </location>
</feature>
<accession>R7Q2T1</accession>
<evidence type="ECO:0000313" key="2">
    <source>
        <dbReference type="EMBL" id="CDF32198.1"/>
    </source>
</evidence>
<reference evidence="3" key="1">
    <citation type="journal article" date="2013" name="Proc. Natl. Acad. Sci. U.S.A.">
        <title>Genome structure and metabolic features in the red seaweed Chondrus crispus shed light on evolution of the Archaeplastida.</title>
        <authorList>
            <person name="Collen J."/>
            <person name="Porcel B."/>
            <person name="Carre W."/>
            <person name="Ball S.G."/>
            <person name="Chaparro C."/>
            <person name="Tonon T."/>
            <person name="Barbeyron T."/>
            <person name="Michel G."/>
            <person name="Noel B."/>
            <person name="Valentin K."/>
            <person name="Elias M."/>
            <person name="Artiguenave F."/>
            <person name="Arun A."/>
            <person name="Aury J.M."/>
            <person name="Barbosa-Neto J.F."/>
            <person name="Bothwell J.H."/>
            <person name="Bouget F.Y."/>
            <person name="Brillet L."/>
            <person name="Cabello-Hurtado F."/>
            <person name="Capella-Gutierrez S."/>
            <person name="Charrier B."/>
            <person name="Cladiere L."/>
            <person name="Cock J.M."/>
            <person name="Coelho S.M."/>
            <person name="Colleoni C."/>
            <person name="Czjzek M."/>
            <person name="Da Silva C."/>
            <person name="Delage L."/>
            <person name="Denoeud F."/>
            <person name="Deschamps P."/>
            <person name="Dittami S.M."/>
            <person name="Gabaldon T."/>
            <person name="Gachon C.M."/>
            <person name="Groisillier A."/>
            <person name="Herve C."/>
            <person name="Jabbari K."/>
            <person name="Katinka M."/>
            <person name="Kloareg B."/>
            <person name="Kowalczyk N."/>
            <person name="Labadie K."/>
            <person name="Leblanc C."/>
            <person name="Lopez P.J."/>
            <person name="McLachlan D.H."/>
            <person name="Meslet-Cladiere L."/>
            <person name="Moustafa A."/>
            <person name="Nehr Z."/>
            <person name="Nyvall Collen P."/>
            <person name="Panaud O."/>
            <person name="Partensky F."/>
            <person name="Poulain J."/>
            <person name="Rensing S.A."/>
            <person name="Rousvoal S."/>
            <person name="Samson G."/>
            <person name="Symeonidi A."/>
            <person name="Weissenbach J."/>
            <person name="Zambounis A."/>
            <person name="Wincker P."/>
            <person name="Boyen C."/>
        </authorList>
    </citation>
    <scope>NUCLEOTIDE SEQUENCE [LARGE SCALE GENOMIC DNA]</scope>
    <source>
        <strain evidence="3">cv. Stackhouse</strain>
    </source>
</reference>
<dbReference type="AlphaFoldDB" id="R7Q2T1"/>
<name>R7Q2T1_CHOCR</name>
<protein>
    <submittedName>
        <fullName evidence="2">Uncharacterized protein</fullName>
    </submittedName>
</protein>
<feature type="compositionally biased region" description="Polar residues" evidence="1">
    <location>
        <begin position="1"/>
        <end position="11"/>
    </location>
</feature>
<dbReference type="KEGG" id="ccp:CHC_T00001421001"/>
<dbReference type="RefSeq" id="XP_005711863.1">
    <property type="nucleotide sequence ID" value="XM_005711806.1"/>
</dbReference>
<evidence type="ECO:0000256" key="1">
    <source>
        <dbReference type="SAM" id="MobiDB-lite"/>
    </source>
</evidence>
<sequence>MSHASSSTCFHRTSSTLSPSSSPTRRSPSRQKYCCCTRLTNETTFVATCVLQRDVQQWHEEAKRDHVQHGRLVLAKEAAAVAEPRRQRAERDARGQLRAKPPPLEKQHYAVERERRLLGEQSVVNVGVVLVVEVDLVQQRGPDAGRDEWANALDSAIMNKVRCAFASSRARSAVRARRRRRAGIHAERDVREA</sequence>
<dbReference type="GeneID" id="17319553"/>
<keyword evidence="3" id="KW-1185">Reference proteome</keyword>
<dbReference type="EMBL" id="HG001459">
    <property type="protein sequence ID" value="CDF32198.1"/>
    <property type="molecule type" value="Genomic_DNA"/>
</dbReference>
<dbReference type="Proteomes" id="UP000012073">
    <property type="component" value="Unassembled WGS sequence"/>
</dbReference>
<dbReference type="Gramene" id="CDF32198">
    <property type="protein sequence ID" value="CDF32198"/>
    <property type="gene ID" value="CHC_T00001421001"/>
</dbReference>